<dbReference type="PANTHER" id="PTHR34383:SF3">
    <property type="entry name" value="POLYPHOSPHATE:AMP PHOSPHOTRANSFERASE"/>
    <property type="match status" value="1"/>
</dbReference>
<sequence length="135" mass="15847">AKLYQLQEKLYADGSQSLLIVIQAMDAAGKDSLIQHVMSGINTQGCEVTSFKTPSSKEYIFYLVWRFYLALDFIGIFGIFYRCHYDCVLLCKFKLLFVKTYLKAFLTSKKFCYKPQKIFLIFFYTSQKNKKKNDF</sequence>
<keyword evidence="1" id="KW-0472">Membrane</keyword>
<dbReference type="Gene3D" id="3.40.50.300">
    <property type="entry name" value="P-loop containing nucleotide triphosphate hydrolases"/>
    <property type="match status" value="1"/>
</dbReference>
<reference evidence="3 4" key="1">
    <citation type="submission" date="2019-11" db="EMBL/GenBank/DDBJ databases">
        <title>Characterization of Elizabethkingia argenteiflava sp. nov., isolated from inner surface of Soybean Pods.</title>
        <authorList>
            <person name="Mo S."/>
        </authorList>
    </citation>
    <scope>NUCLEOTIDE SEQUENCE [LARGE SCALE GENOMIC DNA]</scope>
    <source>
        <strain evidence="3 4">YB22</strain>
    </source>
</reference>
<accession>A0A845PTY0</accession>
<dbReference type="AlphaFoldDB" id="A0A845PTY0"/>
<dbReference type="EMBL" id="JAAABJ010000093">
    <property type="protein sequence ID" value="NAW49937.1"/>
    <property type="molecule type" value="Genomic_DNA"/>
</dbReference>
<keyword evidence="4" id="KW-1185">Reference proteome</keyword>
<evidence type="ECO:0000313" key="3">
    <source>
        <dbReference type="EMBL" id="NAW49937.1"/>
    </source>
</evidence>
<name>A0A845PTY0_9FLAO</name>
<organism evidence="3 4">
    <name type="scientific">Elizabethkingia argenteiflava</name>
    <dbReference type="NCBI Taxonomy" id="2681556"/>
    <lineage>
        <taxon>Bacteria</taxon>
        <taxon>Pseudomonadati</taxon>
        <taxon>Bacteroidota</taxon>
        <taxon>Flavobacteriia</taxon>
        <taxon>Flavobacteriales</taxon>
        <taxon>Weeksellaceae</taxon>
        <taxon>Elizabethkingia</taxon>
    </lineage>
</organism>
<gene>
    <name evidence="3" type="ORF">GNY06_00505</name>
</gene>
<keyword evidence="1" id="KW-1133">Transmembrane helix</keyword>
<feature type="domain" description="Polyphosphate kinase-2-related" evidence="2">
    <location>
        <begin position="2"/>
        <end position="96"/>
    </location>
</feature>
<dbReference type="Pfam" id="PF03976">
    <property type="entry name" value="PPK2"/>
    <property type="match status" value="1"/>
</dbReference>
<dbReference type="PANTHER" id="PTHR34383">
    <property type="entry name" value="POLYPHOSPHATE:AMP PHOSPHOTRANSFERASE-RELATED"/>
    <property type="match status" value="1"/>
</dbReference>
<protein>
    <recommendedName>
        <fullName evidence="2">Polyphosphate kinase-2-related domain-containing protein</fullName>
    </recommendedName>
</protein>
<comment type="caution">
    <text evidence="3">The sequence shown here is derived from an EMBL/GenBank/DDBJ whole genome shotgun (WGS) entry which is preliminary data.</text>
</comment>
<evidence type="ECO:0000256" key="1">
    <source>
        <dbReference type="SAM" id="Phobius"/>
    </source>
</evidence>
<feature type="non-terminal residue" evidence="3">
    <location>
        <position position="1"/>
    </location>
</feature>
<keyword evidence="1" id="KW-0812">Transmembrane</keyword>
<evidence type="ECO:0000259" key="2">
    <source>
        <dbReference type="Pfam" id="PF03976"/>
    </source>
</evidence>
<dbReference type="InterPro" id="IPR027417">
    <property type="entry name" value="P-loop_NTPase"/>
</dbReference>
<evidence type="ECO:0000313" key="4">
    <source>
        <dbReference type="Proteomes" id="UP000553459"/>
    </source>
</evidence>
<dbReference type="Proteomes" id="UP000553459">
    <property type="component" value="Unassembled WGS sequence"/>
</dbReference>
<feature type="transmembrane region" description="Helical" evidence="1">
    <location>
        <begin position="59"/>
        <end position="81"/>
    </location>
</feature>
<proteinExistence type="predicted"/>
<dbReference type="InterPro" id="IPR022488">
    <property type="entry name" value="PPK2-related"/>
</dbReference>